<dbReference type="PROSITE" id="PS51257">
    <property type="entry name" value="PROKAR_LIPOPROTEIN"/>
    <property type="match status" value="1"/>
</dbReference>
<dbReference type="OrthoDB" id="1935495at2"/>
<dbReference type="STRING" id="1529.SAMN04487885_11362"/>
<dbReference type="AlphaFoldDB" id="A0A1I2M727"/>
<name>A0A1I2M727_9CLOT</name>
<reference evidence="2 3" key="1">
    <citation type="submission" date="2016-10" db="EMBL/GenBank/DDBJ databases">
        <authorList>
            <person name="de Groot N.N."/>
        </authorList>
    </citation>
    <scope>NUCLEOTIDE SEQUENCE [LARGE SCALE GENOMIC DNA]</scope>
    <source>
        <strain evidence="2 3">NLAE-zl-G419</strain>
    </source>
</reference>
<dbReference type="EMBL" id="FOOE01000013">
    <property type="protein sequence ID" value="SFF87264.1"/>
    <property type="molecule type" value="Genomic_DNA"/>
</dbReference>
<evidence type="ECO:0000313" key="3">
    <source>
        <dbReference type="Proteomes" id="UP000182135"/>
    </source>
</evidence>
<accession>A0A1I2M727</accession>
<protein>
    <submittedName>
        <fullName evidence="2">Sporulation and spore germination</fullName>
    </submittedName>
</protein>
<dbReference type="RefSeq" id="WP_074845649.1">
    <property type="nucleotide sequence ID" value="NZ_BAAACD010000016.1"/>
</dbReference>
<sequence>MKNIFKKTLFLTMTIISLTLMGCNKADKVSINNKDKIKNMKLLNEENNLLDLELYFDDSTDESKAKIGMEELVMDKEEVVGETLVNSLIAGPSLNSKLKPILPKDTKLLSFSIKDDIAVVNLNSQALIKMSVTKEEACIKGIVNTLCQLPKVNKVKFLIENKDIETIGGNYNTMEPIGKDDILKIIDSK</sequence>
<evidence type="ECO:0000313" key="2">
    <source>
        <dbReference type="EMBL" id="SFF87264.1"/>
    </source>
</evidence>
<dbReference type="Proteomes" id="UP000182135">
    <property type="component" value="Unassembled WGS sequence"/>
</dbReference>
<dbReference type="eggNOG" id="COG5401">
    <property type="taxonomic scope" value="Bacteria"/>
</dbReference>
<evidence type="ECO:0000259" key="1">
    <source>
        <dbReference type="SMART" id="SM00909"/>
    </source>
</evidence>
<dbReference type="InterPro" id="IPR019606">
    <property type="entry name" value="GerMN"/>
</dbReference>
<dbReference type="Pfam" id="PF10646">
    <property type="entry name" value="Germane"/>
    <property type="match status" value="1"/>
</dbReference>
<dbReference type="SMART" id="SM00909">
    <property type="entry name" value="Germane"/>
    <property type="match status" value="1"/>
</dbReference>
<proteinExistence type="predicted"/>
<keyword evidence="3" id="KW-1185">Reference proteome</keyword>
<organism evidence="2 3">
    <name type="scientific">Clostridium cadaveris</name>
    <dbReference type="NCBI Taxonomy" id="1529"/>
    <lineage>
        <taxon>Bacteria</taxon>
        <taxon>Bacillati</taxon>
        <taxon>Bacillota</taxon>
        <taxon>Clostridia</taxon>
        <taxon>Eubacteriales</taxon>
        <taxon>Clostridiaceae</taxon>
        <taxon>Clostridium</taxon>
    </lineage>
</organism>
<gene>
    <name evidence="2" type="ORF">SAMN04487885_11362</name>
</gene>
<feature type="domain" description="GerMN" evidence="1">
    <location>
        <begin position="81"/>
        <end position="168"/>
    </location>
</feature>